<dbReference type="InterPro" id="IPR029058">
    <property type="entry name" value="AB_hydrolase_fold"/>
</dbReference>
<keyword evidence="1" id="KW-0378">Hydrolase</keyword>
<dbReference type="PANTHER" id="PTHR48081">
    <property type="entry name" value="AB HYDROLASE SUPERFAMILY PROTEIN C4A8.06C"/>
    <property type="match status" value="1"/>
</dbReference>
<dbReference type="SUPFAM" id="SSF53474">
    <property type="entry name" value="alpha/beta-Hydrolases"/>
    <property type="match status" value="1"/>
</dbReference>
<dbReference type="GO" id="GO:0016787">
    <property type="term" value="F:hydrolase activity"/>
    <property type="evidence" value="ECO:0007669"/>
    <property type="project" value="UniProtKB-KW"/>
</dbReference>
<feature type="domain" description="BD-FAE-like" evidence="2">
    <location>
        <begin position="2"/>
        <end position="181"/>
    </location>
</feature>
<name>A0A812RUK0_9DINO</name>
<dbReference type="InterPro" id="IPR049492">
    <property type="entry name" value="BD-FAE-like_dom"/>
</dbReference>
<evidence type="ECO:0000259" key="2">
    <source>
        <dbReference type="Pfam" id="PF20434"/>
    </source>
</evidence>
<organism evidence="3 4">
    <name type="scientific">Symbiodinium natans</name>
    <dbReference type="NCBI Taxonomy" id="878477"/>
    <lineage>
        <taxon>Eukaryota</taxon>
        <taxon>Sar</taxon>
        <taxon>Alveolata</taxon>
        <taxon>Dinophyceae</taxon>
        <taxon>Suessiales</taxon>
        <taxon>Symbiodiniaceae</taxon>
        <taxon>Symbiodinium</taxon>
    </lineage>
</organism>
<evidence type="ECO:0000256" key="1">
    <source>
        <dbReference type="ARBA" id="ARBA00022801"/>
    </source>
</evidence>
<dbReference type="AlphaFoldDB" id="A0A812RUK0"/>
<dbReference type="Proteomes" id="UP000604046">
    <property type="component" value="Unassembled WGS sequence"/>
</dbReference>
<evidence type="ECO:0000313" key="4">
    <source>
        <dbReference type="Proteomes" id="UP000604046"/>
    </source>
</evidence>
<dbReference type="EMBL" id="CAJNDS010002368">
    <property type="protein sequence ID" value="CAE7452070.1"/>
    <property type="molecule type" value="Genomic_DNA"/>
</dbReference>
<dbReference type="InterPro" id="IPR050300">
    <property type="entry name" value="GDXG_lipolytic_enzyme"/>
</dbReference>
<keyword evidence="4" id="KW-1185">Reference proteome</keyword>
<accession>A0A812RUK0</accession>
<protein>
    <submittedName>
        <fullName evidence="3">AqdA1 protein</fullName>
    </submittedName>
</protein>
<reference evidence="3" key="1">
    <citation type="submission" date="2021-02" db="EMBL/GenBank/DDBJ databases">
        <authorList>
            <person name="Dougan E. K."/>
            <person name="Rhodes N."/>
            <person name="Thang M."/>
            <person name="Chan C."/>
        </authorList>
    </citation>
    <scope>NUCLEOTIDE SEQUENCE</scope>
</reference>
<comment type="caution">
    <text evidence="3">The sequence shown here is derived from an EMBL/GenBank/DDBJ whole genome shotgun (WGS) entry which is preliminary data.</text>
</comment>
<dbReference type="Pfam" id="PF20434">
    <property type="entry name" value="BD-FAE"/>
    <property type="match status" value="1"/>
</dbReference>
<evidence type="ECO:0000313" key="3">
    <source>
        <dbReference type="EMBL" id="CAE7452070.1"/>
    </source>
</evidence>
<gene>
    <name evidence="3" type="primary">aqdA1</name>
    <name evidence="3" type="ORF">SNAT2548_LOCUS24775</name>
</gene>
<proteinExistence type="predicted"/>
<dbReference type="Gene3D" id="3.40.50.1820">
    <property type="entry name" value="alpha/beta hydrolase"/>
    <property type="match status" value="1"/>
</dbReference>
<sequence length="694" mass="76152">MVLFHGGSWMVGSPSQFYKHAQSIAKDLGVAVACCEYRLWLTHPRADVPFDAVEDAQRCVRYLHQEADGLGLDKTRLVVGGLSAGGHLAAMTALETGTEIGLAGLVLLNPVLDLGFSAGFRRKSPLIWLGSTVLRARYGEEALFAKSPLHQVRSLPFPTLILHGEEDDVIPLAQSEAFVNEMQRCCAQHHSLHAMQHVADWCKGGRTWLSRRMARAKEGAGEQVAVASEATYSLSAESIGSVVKVEGRTVHWFQKGDGFVQTSQPVTVTPLGQLFEVEIIKAVNLGRKLECELGFCIGFCSKPPRASEKAKPEKQDCWIAGGDASFYLKGAQRRVGKTSADGQPRYLHIASDLRAKDKVAILAEWSGKLSLFVNGEQVGCYGNAIDHSEVVLPLYGVADIFVREASEEYTVRSIGLISEEDSEGCWPVQKEHKEQMERVALELTGIHQLLHGEAAIATTIGPSCDLYACGRILLSLFRGGLELLPSVNLDRFALAYANWAQAGCPPTEKRYGLLWALKELKSEKTERSEELAEVEKGEVKLVLSRCLKRSRYSRLGSCWEAAEMLASASSWLSMSDDFVNSHLDAVRQAKRASLLDSHYTLAQELYEQERRHLSSSALLRADQAVQRAAQCRAEGPSISSRWNLQPYVLGPAHIQRILQAARATLSVSKACGIIDRGRMLLDVAGCSCPPVWNG</sequence>
<dbReference type="OrthoDB" id="408631at2759"/>